<dbReference type="AlphaFoldDB" id="A0A0D2NW77"/>
<sequence>MNHTLNTRQTQQRAGATGRAAYLLGMGPMPRPTEQDYAVAMMNNALDGGPLQEEDNSNNEDVYIDPHFRTVPQPQIVAVPAPVEFVTVRLPINNNVIRDIDFPADIPREDFFDRVFANMALDRATADLGWKSNDEPKHGRAHRLATNDSDDIDRAFRTLINTKNQPRRRREVFMEIIHLNPAPIEARKNKSNDNLATGSQAAYSAELRLVREKLRCGLHAGPNRWCYVTPEKPDEHVALGYEEISLWARSIHENDADPDCLLPPHCLRLPDLCQRAGRVRKNIPSIPPIHLHINNVPISGKANRNSDISQTAGPSTRNLKRSLSAVLTEESSGSDSDEEALLLSDVINRLHRKFPLLDLPQYIPLLKQAGIVYADTVTEFDRDFYIDLGMTEGGVGRFLSGVKRILEFKKREQKRARIYNKENSVEL</sequence>
<dbReference type="OMA" id="KENRAWH"/>
<keyword evidence="3" id="KW-1185">Reference proteome</keyword>
<proteinExistence type="predicted"/>
<feature type="region of interest" description="Disordered" evidence="1">
    <location>
        <begin position="302"/>
        <end position="331"/>
    </location>
</feature>
<dbReference type="EMBL" id="KN817545">
    <property type="protein sequence ID" value="KJA23054.1"/>
    <property type="molecule type" value="Genomic_DNA"/>
</dbReference>
<dbReference type="OrthoDB" id="2958222at2759"/>
<name>A0A0D2NW77_HYPSF</name>
<evidence type="ECO:0000256" key="1">
    <source>
        <dbReference type="SAM" id="MobiDB-lite"/>
    </source>
</evidence>
<evidence type="ECO:0000313" key="3">
    <source>
        <dbReference type="Proteomes" id="UP000054270"/>
    </source>
</evidence>
<feature type="compositionally biased region" description="Polar residues" evidence="1">
    <location>
        <begin position="302"/>
        <end position="317"/>
    </location>
</feature>
<reference evidence="3" key="1">
    <citation type="submission" date="2014-04" db="EMBL/GenBank/DDBJ databases">
        <title>Evolutionary Origins and Diversification of the Mycorrhizal Mutualists.</title>
        <authorList>
            <consortium name="DOE Joint Genome Institute"/>
            <consortium name="Mycorrhizal Genomics Consortium"/>
            <person name="Kohler A."/>
            <person name="Kuo A."/>
            <person name="Nagy L.G."/>
            <person name="Floudas D."/>
            <person name="Copeland A."/>
            <person name="Barry K.W."/>
            <person name="Cichocki N."/>
            <person name="Veneault-Fourrey C."/>
            <person name="LaButti K."/>
            <person name="Lindquist E.A."/>
            <person name="Lipzen A."/>
            <person name="Lundell T."/>
            <person name="Morin E."/>
            <person name="Murat C."/>
            <person name="Riley R."/>
            <person name="Ohm R."/>
            <person name="Sun H."/>
            <person name="Tunlid A."/>
            <person name="Henrissat B."/>
            <person name="Grigoriev I.V."/>
            <person name="Hibbett D.S."/>
            <person name="Martin F."/>
        </authorList>
    </citation>
    <scope>NUCLEOTIDE SEQUENCE [LARGE SCALE GENOMIC DNA]</scope>
    <source>
        <strain evidence="3">FD-334 SS-4</strain>
    </source>
</reference>
<evidence type="ECO:0008006" key="4">
    <source>
        <dbReference type="Google" id="ProtNLM"/>
    </source>
</evidence>
<organism evidence="2 3">
    <name type="scientific">Hypholoma sublateritium (strain FD-334 SS-4)</name>
    <dbReference type="NCBI Taxonomy" id="945553"/>
    <lineage>
        <taxon>Eukaryota</taxon>
        <taxon>Fungi</taxon>
        <taxon>Dikarya</taxon>
        <taxon>Basidiomycota</taxon>
        <taxon>Agaricomycotina</taxon>
        <taxon>Agaricomycetes</taxon>
        <taxon>Agaricomycetidae</taxon>
        <taxon>Agaricales</taxon>
        <taxon>Agaricineae</taxon>
        <taxon>Strophariaceae</taxon>
        <taxon>Hypholoma</taxon>
    </lineage>
</organism>
<gene>
    <name evidence="2" type="ORF">HYPSUDRAFT_201616</name>
</gene>
<accession>A0A0D2NW77</accession>
<evidence type="ECO:0000313" key="2">
    <source>
        <dbReference type="EMBL" id="KJA23054.1"/>
    </source>
</evidence>
<protein>
    <recommendedName>
        <fullName evidence="4">SAM domain-containing protein</fullName>
    </recommendedName>
</protein>
<dbReference type="Proteomes" id="UP000054270">
    <property type="component" value="Unassembled WGS sequence"/>
</dbReference>